<feature type="transmembrane region" description="Helical" evidence="2">
    <location>
        <begin position="200"/>
        <end position="221"/>
    </location>
</feature>
<keyword evidence="2" id="KW-0812">Transmembrane</keyword>
<dbReference type="AlphaFoldDB" id="A0A409XYU7"/>
<feature type="transmembrane region" description="Helical" evidence="2">
    <location>
        <begin position="241"/>
        <end position="258"/>
    </location>
</feature>
<dbReference type="InterPro" id="IPR045340">
    <property type="entry name" value="DUF6533"/>
</dbReference>
<feature type="compositionally biased region" description="Polar residues" evidence="1">
    <location>
        <begin position="282"/>
        <end position="293"/>
    </location>
</feature>
<proteinExistence type="predicted"/>
<keyword evidence="5" id="KW-1185">Reference proteome</keyword>
<feature type="transmembrane region" description="Helical" evidence="2">
    <location>
        <begin position="15"/>
        <end position="36"/>
    </location>
</feature>
<dbReference type="Pfam" id="PF20151">
    <property type="entry name" value="DUF6533"/>
    <property type="match status" value="1"/>
</dbReference>
<dbReference type="InParanoid" id="A0A409XYU7"/>
<evidence type="ECO:0000259" key="3">
    <source>
        <dbReference type="Pfam" id="PF20151"/>
    </source>
</evidence>
<feature type="transmembrane region" description="Helical" evidence="2">
    <location>
        <begin position="95"/>
        <end position="113"/>
    </location>
</feature>
<evidence type="ECO:0000313" key="4">
    <source>
        <dbReference type="EMBL" id="PPQ95905.1"/>
    </source>
</evidence>
<keyword evidence="2" id="KW-1133">Transmembrane helix</keyword>
<comment type="caution">
    <text evidence="4">The sequence shown here is derived from an EMBL/GenBank/DDBJ whole genome shotgun (WGS) entry which is preliminary data.</text>
</comment>
<organism evidence="4 5">
    <name type="scientific">Gymnopilus dilepis</name>
    <dbReference type="NCBI Taxonomy" id="231916"/>
    <lineage>
        <taxon>Eukaryota</taxon>
        <taxon>Fungi</taxon>
        <taxon>Dikarya</taxon>
        <taxon>Basidiomycota</taxon>
        <taxon>Agaricomycotina</taxon>
        <taxon>Agaricomycetes</taxon>
        <taxon>Agaricomycetidae</taxon>
        <taxon>Agaricales</taxon>
        <taxon>Agaricineae</taxon>
        <taxon>Hymenogastraceae</taxon>
        <taxon>Gymnopilus</taxon>
    </lineage>
</organism>
<protein>
    <recommendedName>
        <fullName evidence="3">DUF6533 domain-containing protein</fullName>
    </recommendedName>
</protein>
<sequence>MGNAFDQANHNSNFALVQAVNLLSLAAVVAQAWDTLVSFSNEVEYLWRGRFRFIKALYFGSRYGMLAVQVMNQYLNFRLRVDPSICRGALVFKPIVAQFGLMLVEIILLIRVYALYNQSFKAKYLLLAIFIISTAMETIGNAMVVHDLAKARGCETPGVDNKALALSGVGAGLCQSVIFIATLLNLCLGRRRRTPLTSLMLREGVVSFILLLVLLAVLMAFEVVRELYVKDGDAKGIGEVVFSWYLALISIAGSRLILNMRQVAAQHLSLLRQEPERDPTSNEESIYLTSLFD</sequence>
<feature type="transmembrane region" description="Helical" evidence="2">
    <location>
        <begin position="125"/>
        <end position="144"/>
    </location>
</feature>
<feature type="region of interest" description="Disordered" evidence="1">
    <location>
        <begin position="274"/>
        <end position="293"/>
    </location>
</feature>
<feature type="transmembrane region" description="Helical" evidence="2">
    <location>
        <begin position="56"/>
        <end position="75"/>
    </location>
</feature>
<dbReference type="OrthoDB" id="2637653at2759"/>
<feature type="domain" description="DUF6533" evidence="3">
    <location>
        <begin position="23"/>
        <end position="67"/>
    </location>
</feature>
<keyword evidence="2" id="KW-0472">Membrane</keyword>
<dbReference type="Proteomes" id="UP000284706">
    <property type="component" value="Unassembled WGS sequence"/>
</dbReference>
<name>A0A409XYU7_9AGAR</name>
<evidence type="ECO:0000313" key="5">
    <source>
        <dbReference type="Proteomes" id="UP000284706"/>
    </source>
</evidence>
<dbReference type="STRING" id="231916.A0A409XYU7"/>
<reference evidence="4 5" key="1">
    <citation type="journal article" date="2018" name="Evol. Lett.">
        <title>Horizontal gene cluster transfer increased hallucinogenic mushroom diversity.</title>
        <authorList>
            <person name="Reynolds H.T."/>
            <person name="Vijayakumar V."/>
            <person name="Gluck-Thaler E."/>
            <person name="Korotkin H.B."/>
            <person name="Matheny P.B."/>
            <person name="Slot J.C."/>
        </authorList>
    </citation>
    <scope>NUCLEOTIDE SEQUENCE [LARGE SCALE GENOMIC DNA]</scope>
    <source>
        <strain evidence="4 5">SRW20</strain>
    </source>
</reference>
<dbReference type="EMBL" id="NHYE01001407">
    <property type="protein sequence ID" value="PPQ95905.1"/>
    <property type="molecule type" value="Genomic_DNA"/>
</dbReference>
<feature type="transmembrane region" description="Helical" evidence="2">
    <location>
        <begin position="164"/>
        <end position="188"/>
    </location>
</feature>
<evidence type="ECO:0000256" key="1">
    <source>
        <dbReference type="SAM" id="MobiDB-lite"/>
    </source>
</evidence>
<gene>
    <name evidence="4" type="ORF">CVT26_015591</name>
</gene>
<evidence type="ECO:0000256" key="2">
    <source>
        <dbReference type="SAM" id="Phobius"/>
    </source>
</evidence>
<accession>A0A409XYU7</accession>